<gene>
    <name evidence="4" type="primary">LOC130466721</name>
</gene>
<evidence type="ECO:0000256" key="1">
    <source>
        <dbReference type="SAM" id="MobiDB-lite"/>
    </source>
</evidence>
<dbReference type="PANTHER" id="PTHR33233">
    <property type="entry name" value="ENDONUCLEASE/EXONUCLEASE/PHOSPHATASE"/>
    <property type="match status" value="1"/>
</dbReference>
<accession>A0ABM3R6S7</accession>
<dbReference type="Gene3D" id="3.60.10.10">
    <property type="entry name" value="Endonuclease/exonuclease/phosphatase"/>
    <property type="match status" value="1"/>
</dbReference>
<dbReference type="Pfam" id="PF14111">
    <property type="entry name" value="DUF4283"/>
    <property type="match status" value="1"/>
</dbReference>
<dbReference type="PANTHER" id="PTHR33233:SF14">
    <property type="entry name" value="ENDONUCLEASE_EXONUCLEASE_PHOSPHATASE"/>
    <property type="match status" value="1"/>
</dbReference>
<dbReference type="Proteomes" id="UP000813463">
    <property type="component" value="Chromosome 2"/>
</dbReference>
<dbReference type="InterPro" id="IPR025558">
    <property type="entry name" value="DUF4283"/>
</dbReference>
<feature type="compositionally biased region" description="Polar residues" evidence="1">
    <location>
        <begin position="7"/>
        <end position="17"/>
    </location>
</feature>
<evidence type="ECO:0000313" key="3">
    <source>
        <dbReference type="Proteomes" id="UP000813463"/>
    </source>
</evidence>
<evidence type="ECO:0000259" key="2">
    <source>
        <dbReference type="Pfam" id="PF14111"/>
    </source>
</evidence>
<keyword evidence="3" id="KW-1185">Reference proteome</keyword>
<organism evidence="3 4">
    <name type="scientific">Spinacia oleracea</name>
    <name type="common">Spinach</name>
    <dbReference type="NCBI Taxonomy" id="3562"/>
    <lineage>
        <taxon>Eukaryota</taxon>
        <taxon>Viridiplantae</taxon>
        <taxon>Streptophyta</taxon>
        <taxon>Embryophyta</taxon>
        <taxon>Tracheophyta</taxon>
        <taxon>Spermatophyta</taxon>
        <taxon>Magnoliopsida</taxon>
        <taxon>eudicotyledons</taxon>
        <taxon>Gunneridae</taxon>
        <taxon>Pentapetalae</taxon>
        <taxon>Caryophyllales</taxon>
        <taxon>Chenopodiaceae</taxon>
        <taxon>Chenopodioideae</taxon>
        <taxon>Anserineae</taxon>
        <taxon>Spinacia</taxon>
    </lineage>
</organism>
<dbReference type="SUPFAM" id="SSF56219">
    <property type="entry name" value="DNase I-like"/>
    <property type="match status" value="1"/>
</dbReference>
<reference evidence="3" key="1">
    <citation type="journal article" date="2021" name="Nat. Commun.">
        <title>Genomic analyses provide insights into spinach domestication and the genetic basis of agronomic traits.</title>
        <authorList>
            <person name="Cai X."/>
            <person name="Sun X."/>
            <person name="Xu C."/>
            <person name="Sun H."/>
            <person name="Wang X."/>
            <person name="Ge C."/>
            <person name="Zhang Z."/>
            <person name="Wang Q."/>
            <person name="Fei Z."/>
            <person name="Jiao C."/>
            <person name="Wang Q."/>
        </authorList>
    </citation>
    <scope>NUCLEOTIDE SEQUENCE [LARGE SCALE GENOMIC DNA]</scope>
    <source>
        <strain evidence="3">cv. Varoflay</strain>
    </source>
</reference>
<feature type="region of interest" description="Disordered" evidence="1">
    <location>
        <begin position="1"/>
        <end position="31"/>
    </location>
</feature>
<dbReference type="RefSeq" id="XP_056691316.1">
    <property type="nucleotide sequence ID" value="XM_056835338.1"/>
</dbReference>
<proteinExistence type="predicted"/>
<sequence>MARKNGSKTQGKTQDNGNGKARGPSSDSQELKMRSMDEVLGVEAIDFELENEVFTPKSGLQHLQARSELRHSFNEFLEVIHGTATRLSSGNSRSNPRPNLDIGAISVPILQQFNEAADVIDDTITGTVNGVDDTITEPDNDVNPHNASVLTLVQIEIEDIQEEVDFWNSSVVCYVVGANPPLNVMEGYVRRVWRNQKVDKVSMVKKGVFMVRFQSMESRDKVLTGHFFFDNKPLMLRPWTVDMNMEKEEIRVVPIWVQLKLNFKYWGEKSLFKIVQQIGTPIKRDQATANRDKIQFARVLVEVPMDTLPDHVTFLDEHGDIVKVSVHYEWRPTICTSCQMVGHVAADCRKGGVRRRWVQKTTQLVVQPVPKSTVTEPEVDEEGFQRALKPIRVRPSPIVPTQTVNCYEVLTEQDKAGEPLVGGLNSPHKQDDVRRFIQKYGVGLVGLLEHKVKGANLGTLYQRVFSNWCFTTNASFHPRGRIVVAWKPGSFTLSIVAASSQFLHCLVAPISGKPSFHCTFIYAFNTSVQRKELWRDLKAIKVLGPWILCGDLNCVMSADERVGSIVRQAEVEEIVDCMQECGMNDIKCVGNLFTWNNKQQGTARVFSKLDRVMGNVAWQNVYCSAEVCFMSEGQFDHCPGILTVLPGVVVGKKPFKYFTMWKNSLVFQDSISAAWNTTVIGSKMYDVTRRLKRVKSVLKELNRVGFSDIQAAELSAYQTMLSAQEAMHHNPNDQELADQELLATNEYRIKHKAYLEFLKQKAKAD</sequence>
<reference evidence="4" key="2">
    <citation type="submission" date="2025-08" db="UniProtKB">
        <authorList>
            <consortium name="RefSeq"/>
        </authorList>
    </citation>
    <scope>IDENTIFICATION</scope>
    <source>
        <tissue evidence="4">Leaf</tissue>
    </source>
</reference>
<feature type="domain" description="DUF4283" evidence="2">
    <location>
        <begin position="166"/>
        <end position="244"/>
    </location>
</feature>
<protein>
    <recommendedName>
        <fullName evidence="2">DUF4283 domain-containing protein</fullName>
    </recommendedName>
</protein>
<name>A0ABM3R6S7_SPIOL</name>
<evidence type="ECO:0000313" key="4">
    <source>
        <dbReference type="RefSeq" id="XP_056691316.1"/>
    </source>
</evidence>
<dbReference type="GeneID" id="130466721"/>
<dbReference type="InterPro" id="IPR036691">
    <property type="entry name" value="Endo/exonu/phosph_ase_sf"/>
</dbReference>